<keyword evidence="3" id="KW-1185">Reference proteome</keyword>
<dbReference type="PROSITE" id="PS50878">
    <property type="entry name" value="RT_POL"/>
    <property type="match status" value="1"/>
</dbReference>
<name>A0A2I0X2Y0_9ASPA</name>
<reference evidence="2 3" key="2">
    <citation type="journal article" date="2017" name="Nature">
        <title>The Apostasia genome and the evolution of orchids.</title>
        <authorList>
            <person name="Zhang G.Q."/>
            <person name="Liu K.W."/>
            <person name="Li Z."/>
            <person name="Lohaus R."/>
            <person name="Hsiao Y.Y."/>
            <person name="Niu S.C."/>
            <person name="Wang J.Y."/>
            <person name="Lin Y.C."/>
            <person name="Xu Q."/>
            <person name="Chen L.J."/>
            <person name="Yoshida K."/>
            <person name="Fujiwara S."/>
            <person name="Wang Z.W."/>
            <person name="Zhang Y.Q."/>
            <person name="Mitsuda N."/>
            <person name="Wang M."/>
            <person name="Liu G.H."/>
            <person name="Pecoraro L."/>
            <person name="Huang H.X."/>
            <person name="Xiao X.J."/>
            <person name="Lin M."/>
            <person name="Wu X.Y."/>
            <person name="Wu W.L."/>
            <person name="Chen Y.Y."/>
            <person name="Chang S.B."/>
            <person name="Sakamoto S."/>
            <person name="Ohme-Takagi M."/>
            <person name="Yagi M."/>
            <person name="Zeng S.J."/>
            <person name="Shen C.Y."/>
            <person name="Yeh C.M."/>
            <person name="Luo Y.B."/>
            <person name="Tsai W.C."/>
            <person name="Van de Peer Y."/>
            <person name="Liu Z.J."/>
        </authorList>
    </citation>
    <scope>NUCLEOTIDE SEQUENCE [LARGE SCALE GENOMIC DNA]</scope>
    <source>
        <tissue evidence="2">The whole plant</tissue>
    </source>
</reference>
<evidence type="ECO:0000259" key="1">
    <source>
        <dbReference type="PROSITE" id="PS50878"/>
    </source>
</evidence>
<dbReference type="AlphaFoldDB" id="A0A2I0X2Y0"/>
<dbReference type="PANTHER" id="PTHR31635">
    <property type="entry name" value="REVERSE TRANSCRIPTASE DOMAIN-CONTAINING PROTEIN-RELATED"/>
    <property type="match status" value="1"/>
</dbReference>
<dbReference type="PANTHER" id="PTHR31635:SF196">
    <property type="entry name" value="REVERSE TRANSCRIPTASE DOMAIN-CONTAINING PROTEIN-RELATED"/>
    <property type="match status" value="1"/>
</dbReference>
<dbReference type="InterPro" id="IPR043502">
    <property type="entry name" value="DNA/RNA_pol_sf"/>
</dbReference>
<gene>
    <name evidence="2" type="ORF">MA16_Dca022566</name>
</gene>
<dbReference type="Proteomes" id="UP000233837">
    <property type="component" value="Unassembled WGS sequence"/>
</dbReference>
<dbReference type="Pfam" id="PF00078">
    <property type="entry name" value="RVT_1"/>
    <property type="match status" value="1"/>
</dbReference>
<sequence>MSDHCLLAQEIFNKFKVSKDKNGFMAIKLDMEHAFDRMGWPSLLQLLKIYKFPFSICNNILECVMNVIFSIVLNGKLSKWIIAKSGLRQGCPLSPYLFIMCFQLFSYAINQKGHHLGVFITSKNPKISHLLFADDVLIYSKATPTAAQELKLIVSDFCSWSGQNINASTSQILFGKLVKHSMKKQIKRILNFKEVKEMNYFGIKLALRRLKSFDFQQMIDNILERLNTWGSKQLSMAGKITLVKSSLLTMPSFLSTHSLIPKKIFLQVDQF</sequence>
<protein>
    <submittedName>
        <fullName evidence="2">Putative mitochondrial protein</fullName>
    </submittedName>
</protein>
<dbReference type="STRING" id="906689.A0A2I0X2Y0"/>
<dbReference type="SUPFAM" id="SSF56672">
    <property type="entry name" value="DNA/RNA polymerases"/>
    <property type="match status" value="1"/>
</dbReference>
<organism evidence="2 3">
    <name type="scientific">Dendrobium catenatum</name>
    <dbReference type="NCBI Taxonomy" id="906689"/>
    <lineage>
        <taxon>Eukaryota</taxon>
        <taxon>Viridiplantae</taxon>
        <taxon>Streptophyta</taxon>
        <taxon>Embryophyta</taxon>
        <taxon>Tracheophyta</taxon>
        <taxon>Spermatophyta</taxon>
        <taxon>Magnoliopsida</taxon>
        <taxon>Liliopsida</taxon>
        <taxon>Asparagales</taxon>
        <taxon>Orchidaceae</taxon>
        <taxon>Epidendroideae</taxon>
        <taxon>Malaxideae</taxon>
        <taxon>Dendrobiinae</taxon>
        <taxon>Dendrobium</taxon>
    </lineage>
</organism>
<evidence type="ECO:0000313" key="2">
    <source>
        <dbReference type="EMBL" id="PKU82251.1"/>
    </source>
</evidence>
<evidence type="ECO:0000313" key="3">
    <source>
        <dbReference type="Proteomes" id="UP000233837"/>
    </source>
</evidence>
<reference evidence="2 3" key="1">
    <citation type="journal article" date="2016" name="Sci. Rep.">
        <title>The Dendrobium catenatum Lindl. genome sequence provides insights into polysaccharide synthase, floral development and adaptive evolution.</title>
        <authorList>
            <person name="Zhang G.Q."/>
            <person name="Xu Q."/>
            <person name="Bian C."/>
            <person name="Tsai W.C."/>
            <person name="Yeh C.M."/>
            <person name="Liu K.W."/>
            <person name="Yoshida K."/>
            <person name="Zhang L.S."/>
            <person name="Chang S.B."/>
            <person name="Chen F."/>
            <person name="Shi Y."/>
            <person name="Su Y.Y."/>
            <person name="Zhang Y.Q."/>
            <person name="Chen L.J."/>
            <person name="Yin Y."/>
            <person name="Lin M."/>
            <person name="Huang H."/>
            <person name="Deng H."/>
            <person name="Wang Z.W."/>
            <person name="Zhu S.L."/>
            <person name="Zhao X."/>
            <person name="Deng C."/>
            <person name="Niu S.C."/>
            <person name="Huang J."/>
            <person name="Wang M."/>
            <person name="Liu G.H."/>
            <person name="Yang H.J."/>
            <person name="Xiao X.J."/>
            <person name="Hsiao Y.Y."/>
            <person name="Wu W.L."/>
            <person name="Chen Y.Y."/>
            <person name="Mitsuda N."/>
            <person name="Ohme-Takagi M."/>
            <person name="Luo Y.B."/>
            <person name="Van de Peer Y."/>
            <person name="Liu Z.J."/>
        </authorList>
    </citation>
    <scope>NUCLEOTIDE SEQUENCE [LARGE SCALE GENOMIC DNA]</scope>
    <source>
        <tissue evidence="2">The whole plant</tissue>
    </source>
</reference>
<dbReference type="EMBL" id="KZ502200">
    <property type="protein sequence ID" value="PKU82251.1"/>
    <property type="molecule type" value="Genomic_DNA"/>
</dbReference>
<dbReference type="InterPro" id="IPR000477">
    <property type="entry name" value="RT_dom"/>
</dbReference>
<feature type="domain" description="Reverse transcriptase" evidence="1">
    <location>
        <begin position="1"/>
        <end position="205"/>
    </location>
</feature>
<proteinExistence type="predicted"/>
<accession>A0A2I0X2Y0</accession>